<keyword evidence="3" id="KW-1003">Cell membrane</keyword>
<proteinExistence type="predicted"/>
<dbReference type="Proteomes" id="UP000001107">
    <property type="component" value="Chromosome"/>
</dbReference>
<evidence type="ECO:0000256" key="7">
    <source>
        <dbReference type="SAM" id="Phobius"/>
    </source>
</evidence>
<feature type="transmembrane region" description="Helical" evidence="7">
    <location>
        <begin position="184"/>
        <end position="204"/>
    </location>
</feature>
<feature type="transmembrane region" description="Helical" evidence="7">
    <location>
        <begin position="101"/>
        <end position="118"/>
    </location>
</feature>
<dbReference type="PANTHER" id="PTHR43302:SF5">
    <property type="entry name" value="TRANSPORTER ARSB-RELATED"/>
    <property type="match status" value="1"/>
</dbReference>
<evidence type="ECO:0000256" key="6">
    <source>
        <dbReference type="ARBA" id="ARBA00023136"/>
    </source>
</evidence>
<keyword evidence="4 7" id="KW-0812">Transmembrane</keyword>
<feature type="transmembrane region" description="Helical" evidence="7">
    <location>
        <begin position="146"/>
        <end position="164"/>
    </location>
</feature>
<evidence type="ECO:0000256" key="2">
    <source>
        <dbReference type="ARBA" id="ARBA00022448"/>
    </source>
</evidence>
<reference evidence="9" key="1">
    <citation type="submission" date="2007-06" db="EMBL/GenBank/DDBJ databases">
        <title>Complete sequence of Methanococcus vannielii SB.</title>
        <authorList>
            <consortium name="US DOE Joint Genome Institute"/>
            <person name="Copeland A."/>
            <person name="Lucas S."/>
            <person name="Lapidus A."/>
            <person name="Barry K."/>
            <person name="Glavina del Rio T."/>
            <person name="Dalin E."/>
            <person name="Tice H."/>
            <person name="Pitluck S."/>
            <person name="Chain P."/>
            <person name="Malfatti S."/>
            <person name="Shin M."/>
            <person name="Vergez L."/>
            <person name="Schmutz J."/>
            <person name="Larimer F."/>
            <person name="Land M."/>
            <person name="Hauser L."/>
            <person name="Kyrpides N."/>
            <person name="Anderson I."/>
            <person name="Sieprawska-Lupa M."/>
            <person name="Whitman W.B."/>
            <person name="Richardson P."/>
        </authorList>
    </citation>
    <scope>NUCLEOTIDE SEQUENCE [LARGE SCALE GENOMIC DNA]</scope>
    <source>
        <strain evidence="9">SB</strain>
    </source>
</reference>
<dbReference type="RefSeq" id="WP_012066274.1">
    <property type="nucleotide sequence ID" value="NC_009634.1"/>
</dbReference>
<protein>
    <submittedName>
        <fullName evidence="9">Citrate transporter</fullName>
    </submittedName>
</protein>
<dbReference type="STRING" id="406327.Mevan_1466"/>
<dbReference type="HOGENOM" id="CLU_011920_3_0_2"/>
<gene>
    <name evidence="9" type="ordered locus">Mevan_1466</name>
</gene>
<keyword evidence="10" id="KW-1185">Reference proteome</keyword>
<dbReference type="GO" id="GO:0055085">
    <property type="term" value="P:transmembrane transport"/>
    <property type="evidence" value="ECO:0007669"/>
    <property type="project" value="InterPro"/>
</dbReference>
<feature type="transmembrane region" description="Helical" evidence="7">
    <location>
        <begin position="124"/>
        <end position="139"/>
    </location>
</feature>
<dbReference type="InterPro" id="IPR004680">
    <property type="entry name" value="Cit_transptr-like_dom"/>
</dbReference>
<evidence type="ECO:0000313" key="9">
    <source>
        <dbReference type="EMBL" id="ABR55360.1"/>
    </source>
</evidence>
<evidence type="ECO:0000313" key="10">
    <source>
        <dbReference type="Proteomes" id="UP000001107"/>
    </source>
</evidence>
<feature type="transmembrane region" description="Helical" evidence="7">
    <location>
        <begin position="326"/>
        <end position="346"/>
    </location>
</feature>
<dbReference type="OrthoDB" id="86089at2157"/>
<evidence type="ECO:0000259" key="8">
    <source>
        <dbReference type="Pfam" id="PF03600"/>
    </source>
</evidence>
<dbReference type="GeneID" id="5324776"/>
<feature type="transmembrane region" description="Helical" evidence="7">
    <location>
        <begin position="413"/>
        <end position="435"/>
    </location>
</feature>
<accession>A6US88</accession>
<evidence type="ECO:0000256" key="3">
    <source>
        <dbReference type="ARBA" id="ARBA00022475"/>
    </source>
</evidence>
<evidence type="ECO:0000256" key="4">
    <source>
        <dbReference type="ARBA" id="ARBA00022692"/>
    </source>
</evidence>
<organism evidence="9 10">
    <name type="scientific">Methanococcus vannielii (strain ATCC 35089 / DSM 1224 / JCM 13029 / OCM 148 / SB)</name>
    <dbReference type="NCBI Taxonomy" id="406327"/>
    <lineage>
        <taxon>Archaea</taxon>
        <taxon>Methanobacteriati</taxon>
        <taxon>Methanobacteriota</taxon>
        <taxon>Methanomada group</taxon>
        <taxon>Methanococci</taxon>
        <taxon>Methanococcales</taxon>
        <taxon>Methanococcaceae</taxon>
        <taxon>Methanococcus</taxon>
    </lineage>
</organism>
<keyword evidence="5 7" id="KW-1133">Transmembrane helix</keyword>
<feature type="transmembrane region" description="Helical" evidence="7">
    <location>
        <begin position="257"/>
        <end position="277"/>
    </location>
</feature>
<dbReference type="EMBL" id="CP000742">
    <property type="protein sequence ID" value="ABR55360.1"/>
    <property type="molecule type" value="Genomic_DNA"/>
</dbReference>
<feature type="domain" description="Citrate transporter-like" evidence="8">
    <location>
        <begin position="33"/>
        <end position="358"/>
    </location>
</feature>
<dbReference type="AlphaFoldDB" id="A6US88"/>
<feature type="transmembrane region" description="Helical" evidence="7">
    <location>
        <begin position="231"/>
        <end position="251"/>
    </location>
</feature>
<dbReference type="KEGG" id="mvn:Mevan_1466"/>
<keyword evidence="6 7" id="KW-0472">Membrane</keyword>
<feature type="transmembrane region" description="Helical" evidence="7">
    <location>
        <begin position="33"/>
        <end position="53"/>
    </location>
</feature>
<feature type="transmembrane region" description="Helical" evidence="7">
    <location>
        <begin position="6"/>
        <end position="26"/>
    </location>
</feature>
<dbReference type="PANTHER" id="PTHR43302">
    <property type="entry name" value="TRANSPORTER ARSB-RELATED"/>
    <property type="match status" value="1"/>
</dbReference>
<evidence type="ECO:0000256" key="1">
    <source>
        <dbReference type="ARBA" id="ARBA00004651"/>
    </source>
</evidence>
<feature type="transmembrane region" description="Helical" evidence="7">
    <location>
        <begin position="289"/>
        <end position="306"/>
    </location>
</feature>
<evidence type="ECO:0000256" key="5">
    <source>
        <dbReference type="ARBA" id="ARBA00022989"/>
    </source>
</evidence>
<feature type="transmembrane region" description="Helical" evidence="7">
    <location>
        <begin position="367"/>
        <end position="393"/>
    </location>
</feature>
<dbReference type="Pfam" id="PF03600">
    <property type="entry name" value="CitMHS"/>
    <property type="match status" value="1"/>
</dbReference>
<comment type="subcellular location">
    <subcellularLocation>
        <location evidence="1">Cell membrane</location>
        <topology evidence="1">Multi-pass membrane protein</topology>
    </subcellularLocation>
</comment>
<feature type="transmembrane region" description="Helical" evidence="7">
    <location>
        <begin position="65"/>
        <end position="89"/>
    </location>
</feature>
<name>A6US88_METVS</name>
<keyword evidence="2" id="KW-0813">Transport</keyword>
<dbReference type="GO" id="GO:0005886">
    <property type="term" value="C:plasma membrane"/>
    <property type="evidence" value="ECO:0007669"/>
    <property type="project" value="UniProtKB-SubCell"/>
</dbReference>
<dbReference type="eggNOG" id="arCOG00238">
    <property type="taxonomic scope" value="Archaea"/>
</dbReference>
<sequence length="436" mass="48219">MVQSFHSFEKIVASFVIIFLIGFLMLRTKQSKTPVWVVMALSSSIMVFSNLVPPDEIINSIDFEVILFLLGMFSIVAVIEQSGLLAYSISKIIKFAKNNSVYKISIFLSLGVGIFSAFLINDTLAFMGAPIIFALARVIKIDPKPLFFVMAFAITIGSVMSPIGNPQNMLITTQSGLKAPFLEFFLYLGIPTLLNLLITPIIILRSYRIKNDKKVEYLNTFEGEIKNKNDAVLGVLALLGIITALIVNDILSIGGNILFSNRGVIPFVVATLTYFFLSNPRNVLRGIDFGAIIFFITMFITMNGVWKSGLFQGLFNTLVPGPENVFESYFAIVFLSLTVSQFISNVPFTKLFTSYLILAGYTSNHTYAWLSLSMASTIAGNLTILGAASNIIILEGLESRYRFTTSFFEFLKLGVVVTLVNLAIYSPFLIFGAYIS</sequence>